<proteinExistence type="predicted"/>
<accession>A0A6A6BMX1</accession>
<keyword evidence="3" id="KW-1185">Reference proteome</keyword>
<name>A0A6A6BMX1_9PEZI</name>
<evidence type="ECO:0000313" key="2">
    <source>
        <dbReference type="EMBL" id="KAF2144167.1"/>
    </source>
</evidence>
<dbReference type="RefSeq" id="XP_033399879.1">
    <property type="nucleotide sequence ID" value="XM_033540107.1"/>
</dbReference>
<sequence length="97" mass="11078">MELNHLSEQTKPGSRHTYLLLPQIVRVVRHETHSCPPSIQHPTTHPTFHPSNTPIFLIIRYAFLQPTTYAPPVRGISDSVSRSEQIARWGRRDDGVT</sequence>
<dbReference type="EMBL" id="ML995480">
    <property type="protein sequence ID" value="KAF2144167.1"/>
    <property type="molecule type" value="Genomic_DNA"/>
</dbReference>
<protein>
    <submittedName>
        <fullName evidence="2">Uncharacterized protein</fullName>
    </submittedName>
</protein>
<organism evidence="2 3">
    <name type="scientific">Aplosporella prunicola CBS 121167</name>
    <dbReference type="NCBI Taxonomy" id="1176127"/>
    <lineage>
        <taxon>Eukaryota</taxon>
        <taxon>Fungi</taxon>
        <taxon>Dikarya</taxon>
        <taxon>Ascomycota</taxon>
        <taxon>Pezizomycotina</taxon>
        <taxon>Dothideomycetes</taxon>
        <taxon>Dothideomycetes incertae sedis</taxon>
        <taxon>Botryosphaeriales</taxon>
        <taxon>Aplosporellaceae</taxon>
        <taxon>Aplosporella</taxon>
    </lineage>
</organism>
<reference evidence="2" key="1">
    <citation type="journal article" date="2020" name="Stud. Mycol.">
        <title>101 Dothideomycetes genomes: a test case for predicting lifestyles and emergence of pathogens.</title>
        <authorList>
            <person name="Haridas S."/>
            <person name="Albert R."/>
            <person name="Binder M."/>
            <person name="Bloem J."/>
            <person name="Labutti K."/>
            <person name="Salamov A."/>
            <person name="Andreopoulos B."/>
            <person name="Baker S."/>
            <person name="Barry K."/>
            <person name="Bills G."/>
            <person name="Bluhm B."/>
            <person name="Cannon C."/>
            <person name="Castanera R."/>
            <person name="Culley D."/>
            <person name="Daum C."/>
            <person name="Ezra D."/>
            <person name="Gonzalez J."/>
            <person name="Henrissat B."/>
            <person name="Kuo A."/>
            <person name="Liang C."/>
            <person name="Lipzen A."/>
            <person name="Lutzoni F."/>
            <person name="Magnuson J."/>
            <person name="Mondo S."/>
            <person name="Nolan M."/>
            <person name="Ohm R."/>
            <person name="Pangilinan J."/>
            <person name="Park H.-J."/>
            <person name="Ramirez L."/>
            <person name="Alfaro M."/>
            <person name="Sun H."/>
            <person name="Tritt A."/>
            <person name="Yoshinaga Y."/>
            <person name="Zwiers L.-H."/>
            <person name="Turgeon B."/>
            <person name="Goodwin S."/>
            <person name="Spatafora J."/>
            <person name="Crous P."/>
            <person name="Grigoriev I."/>
        </authorList>
    </citation>
    <scope>NUCLEOTIDE SEQUENCE</scope>
    <source>
        <strain evidence="2">CBS 121167</strain>
    </source>
</reference>
<dbReference type="AlphaFoldDB" id="A0A6A6BMX1"/>
<feature type="region of interest" description="Disordered" evidence="1">
    <location>
        <begin position="75"/>
        <end position="97"/>
    </location>
</feature>
<evidence type="ECO:0000313" key="3">
    <source>
        <dbReference type="Proteomes" id="UP000799438"/>
    </source>
</evidence>
<evidence type="ECO:0000256" key="1">
    <source>
        <dbReference type="SAM" id="MobiDB-lite"/>
    </source>
</evidence>
<dbReference type="GeneID" id="54297603"/>
<dbReference type="Proteomes" id="UP000799438">
    <property type="component" value="Unassembled WGS sequence"/>
</dbReference>
<gene>
    <name evidence="2" type="ORF">K452DRAFT_285407</name>
</gene>